<dbReference type="AlphaFoldDB" id="A0A9Q9VZF8"/>
<dbReference type="CDD" id="cd00077">
    <property type="entry name" value="HDc"/>
    <property type="match status" value="1"/>
</dbReference>
<proteinExistence type="inferred from homology"/>
<dbReference type="GO" id="GO:0006203">
    <property type="term" value="P:dGTP catabolic process"/>
    <property type="evidence" value="ECO:0007669"/>
    <property type="project" value="TreeGrafter"/>
</dbReference>
<dbReference type="GeneID" id="122136083"/>
<dbReference type="InterPro" id="IPR003607">
    <property type="entry name" value="HD/PDEase_dom"/>
</dbReference>
<dbReference type="KEGG" id="ccar:122136083"/>
<dbReference type="RefSeq" id="XP_042573551.1">
    <property type="nucleotide sequence ID" value="XM_042717617.1"/>
</dbReference>
<gene>
    <name evidence="2" type="primary">LOC122136083</name>
</gene>
<accession>A0A9Q9VZF8</accession>
<dbReference type="InterPro" id="IPR050135">
    <property type="entry name" value="dGTPase-like"/>
</dbReference>
<dbReference type="GO" id="GO:0008832">
    <property type="term" value="F:dGTPase activity"/>
    <property type="evidence" value="ECO:0007669"/>
    <property type="project" value="TreeGrafter"/>
</dbReference>
<dbReference type="Proteomes" id="UP001155660">
    <property type="component" value="Chromosome B1"/>
</dbReference>
<protein>
    <submittedName>
        <fullName evidence="2">Deoxynucleoside triphosphate triphosphohydrolase SAMHD1-like</fullName>
    </submittedName>
</protein>
<dbReference type="PANTHER" id="PTHR11373">
    <property type="entry name" value="DEOXYNUCLEOSIDE TRIPHOSPHATE TRIPHOSPHOHYDROLASE"/>
    <property type="match status" value="1"/>
</dbReference>
<organism evidence="2">
    <name type="scientific">Cyprinus carpio</name>
    <name type="common">Common carp</name>
    <dbReference type="NCBI Taxonomy" id="7962"/>
    <lineage>
        <taxon>Eukaryota</taxon>
        <taxon>Metazoa</taxon>
        <taxon>Chordata</taxon>
        <taxon>Craniata</taxon>
        <taxon>Vertebrata</taxon>
        <taxon>Euteleostomi</taxon>
        <taxon>Actinopterygii</taxon>
        <taxon>Neopterygii</taxon>
        <taxon>Teleostei</taxon>
        <taxon>Ostariophysi</taxon>
        <taxon>Cypriniformes</taxon>
        <taxon>Cyprinidae</taxon>
        <taxon>Cyprininae</taxon>
        <taxon>Cyprinus</taxon>
    </lineage>
</organism>
<evidence type="ECO:0000313" key="2">
    <source>
        <dbReference type="RefSeq" id="XP_042573551.1"/>
    </source>
</evidence>
<dbReference type="PANTHER" id="PTHR11373:SF4">
    <property type="entry name" value="DEOXYNUCLEOSIDE TRIPHOSPHATE TRIPHOSPHOHYDROLASE SAMHD1"/>
    <property type="match status" value="1"/>
</dbReference>
<comment type="similarity">
    <text evidence="1">Belongs to the SAMHD1 family.</text>
</comment>
<reference evidence="2" key="1">
    <citation type="submission" date="2025-08" db="UniProtKB">
        <authorList>
            <consortium name="RefSeq"/>
        </authorList>
    </citation>
    <scope>IDENTIFICATION</scope>
    <source>
        <tissue evidence="2">Muscle</tissue>
    </source>
</reference>
<dbReference type="OrthoDB" id="9991235at2759"/>
<sequence length="110" mass="12614">MVCRDSACESARTQHYQTGIPCVSQIAALCHDLGHGPFSHLFDGMFIPEVQPDNKWQHEQASVQMFHCMRKKNGLDKMMKDYELNLKKDIIFIEELIQGRKTSDSPVKTC</sequence>
<evidence type="ECO:0000256" key="1">
    <source>
        <dbReference type="ARBA" id="ARBA00005776"/>
    </source>
</evidence>
<dbReference type="GO" id="GO:0005634">
    <property type="term" value="C:nucleus"/>
    <property type="evidence" value="ECO:0007669"/>
    <property type="project" value="TreeGrafter"/>
</dbReference>
<name>A0A9Q9VZF8_CYPCA</name>